<feature type="non-terminal residue" evidence="3">
    <location>
        <position position="191"/>
    </location>
</feature>
<name>A0A9N9IH28_FUNMO</name>
<dbReference type="EMBL" id="CAJVPP010018087">
    <property type="protein sequence ID" value="CAG8734459.1"/>
    <property type="molecule type" value="Genomic_DNA"/>
</dbReference>
<proteinExistence type="predicted"/>
<dbReference type="GO" id="GO:0008081">
    <property type="term" value="F:phosphoric diester hydrolase activity"/>
    <property type="evidence" value="ECO:0007669"/>
    <property type="project" value="TreeGrafter"/>
</dbReference>
<evidence type="ECO:0000256" key="2">
    <source>
        <dbReference type="ARBA" id="ARBA00023180"/>
    </source>
</evidence>
<evidence type="ECO:0000313" key="3">
    <source>
        <dbReference type="EMBL" id="CAG8734459.1"/>
    </source>
</evidence>
<keyword evidence="2" id="KW-0325">Glycoprotein</keyword>
<gene>
    <name evidence="3" type="ORF">FMOSSE_LOCUS15815</name>
</gene>
<keyword evidence="1" id="KW-0378">Hydrolase</keyword>
<sequence>HYRKVPFTREIEKEYAVININPSIIPTFFPALRIFDYNTTELTNEDYEVNLAEKSKKDYLNSPAHVNTFLTPLGYTQYFMNLTHANLYPNITPEYIIEYTTWNDYNMNDLTVPSWIQLARRIVNHGFRSSLWKRIQDHLMVGTRSLIREKNKRHYQNVDSNDRAKVVGDALCVMKHTNYTGASWDLKMTIC</sequence>
<evidence type="ECO:0000256" key="1">
    <source>
        <dbReference type="ARBA" id="ARBA00022801"/>
    </source>
</evidence>
<dbReference type="AlphaFoldDB" id="A0A9N9IH28"/>
<dbReference type="PANTHER" id="PTHR10340">
    <property type="entry name" value="SPHINGOMYELIN PHOSPHODIESTERASE"/>
    <property type="match status" value="1"/>
</dbReference>
<comment type="caution">
    <text evidence="3">The sequence shown here is derived from an EMBL/GenBank/DDBJ whole genome shotgun (WGS) entry which is preliminary data.</text>
</comment>
<evidence type="ECO:0000313" key="4">
    <source>
        <dbReference type="Proteomes" id="UP000789375"/>
    </source>
</evidence>
<dbReference type="PANTHER" id="PTHR10340:SF55">
    <property type="entry name" value="ENDOPOLYPHOSPHATASE"/>
    <property type="match status" value="1"/>
</dbReference>
<protein>
    <submittedName>
        <fullName evidence="3">16457_t:CDS:1</fullName>
    </submittedName>
</protein>
<dbReference type="GO" id="GO:0005615">
    <property type="term" value="C:extracellular space"/>
    <property type="evidence" value="ECO:0007669"/>
    <property type="project" value="TreeGrafter"/>
</dbReference>
<reference evidence="3" key="1">
    <citation type="submission" date="2021-06" db="EMBL/GenBank/DDBJ databases">
        <authorList>
            <person name="Kallberg Y."/>
            <person name="Tangrot J."/>
            <person name="Rosling A."/>
        </authorList>
    </citation>
    <scope>NUCLEOTIDE SEQUENCE</scope>
    <source>
        <strain evidence="3">87-6 pot B 2015</strain>
    </source>
</reference>
<dbReference type="Proteomes" id="UP000789375">
    <property type="component" value="Unassembled WGS sequence"/>
</dbReference>
<dbReference type="GO" id="GO:0000298">
    <property type="term" value="F:endopolyphosphatase activity"/>
    <property type="evidence" value="ECO:0007669"/>
    <property type="project" value="TreeGrafter"/>
</dbReference>
<dbReference type="GO" id="GO:0006798">
    <property type="term" value="P:polyphosphate catabolic process"/>
    <property type="evidence" value="ECO:0007669"/>
    <property type="project" value="TreeGrafter"/>
</dbReference>
<keyword evidence="4" id="KW-1185">Reference proteome</keyword>
<dbReference type="GO" id="GO:0004309">
    <property type="term" value="F:exopolyphosphatase activity"/>
    <property type="evidence" value="ECO:0007669"/>
    <property type="project" value="TreeGrafter"/>
</dbReference>
<accession>A0A9N9IH28</accession>
<organism evidence="3 4">
    <name type="scientific">Funneliformis mosseae</name>
    <name type="common">Endomycorrhizal fungus</name>
    <name type="synonym">Glomus mosseae</name>
    <dbReference type="NCBI Taxonomy" id="27381"/>
    <lineage>
        <taxon>Eukaryota</taxon>
        <taxon>Fungi</taxon>
        <taxon>Fungi incertae sedis</taxon>
        <taxon>Mucoromycota</taxon>
        <taxon>Glomeromycotina</taxon>
        <taxon>Glomeromycetes</taxon>
        <taxon>Glomerales</taxon>
        <taxon>Glomeraceae</taxon>
        <taxon>Funneliformis</taxon>
    </lineage>
</organism>
<feature type="non-terminal residue" evidence="3">
    <location>
        <position position="1"/>
    </location>
</feature>
<dbReference type="GO" id="GO:0000324">
    <property type="term" value="C:fungal-type vacuole"/>
    <property type="evidence" value="ECO:0007669"/>
    <property type="project" value="TreeGrafter"/>
</dbReference>